<accession>A0A6J5TAB0</accession>
<reference evidence="1" key="1">
    <citation type="submission" date="2020-05" db="EMBL/GenBank/DDBJ databases">
        <authorList>
            <person name="Chiriac C."/>
            <person name="Salcher M."/>
            <person name="Ghai R."/>
            <person name="Kavagutti S V."/>
        </authorList>
    </citation>
    <scope>NUCLEOTIDE SEQUENCE</scope>
</reference>
<organism evidence="1">
    <name type="scientific">uncultured Caudovirales phage</name>
    <dbReference type="NCBI Taxonomy" id="2100421"/>
    <lineage>
        <taxon>Viruses</taxon>
        <taxon>Duplodnaviria</taxon>
        <taxon>Heunggongvirae</taxon>
        <taxon>Uroviricota</taxon>
        <taxon>Caudoviricetes</taxon>
        <taxon>Peduoviridae</taxon>
        <taxon>Maltschvirus</taxon>
        <taxon>Maltschvirus maltsch</taxon>
    </lineage>
</organism>
<protein>
    <submittedName>
        <fullName evidence="1">Uncharacterized protein</fullName>
    </submittedName>
</protein>
<evidence type="ECO:0000313" key="1">
    <source>
        <dbReference type="EMBL" id="CAB4241541.1"/>
    </source>
</evidence>
<sequence>MLPGAHMGADPEFFSAWTLYDIGPGSSDNLATLMNIIAGRGQPLLAGVECIDKQDLSNSLFGEDITGEHRVWCLKWIASAIGQMSEQTLAAESNNKEMITGLTETASLSGRVITSGPLTNMFFIRHDSF</sequence>
<proteinExistence type="predicted"/>
<gene>
    <name evidence="1" type="ORF">UFOVP71_79</name>
</gene>
<dbReference type="EMBL" id="LR797824">
    <property type="protein sequence ID" value="CAB4241541.1"/>
    <property type="molecule type" value="Genomic_DNA"/>
</dbReference>
<name>A0A6J5TAB0_9CAUD</name>